<dbReference type="SUPFAM" id="SSF57850">
    <property type="entry name" value="RING/U-box"/>
    <property type="match status" value="1"/>
</dbReference>
<name>A0A6S7H359_PARCT</name>
<dbReference type="PANTHER" id="PTHR10131">
    <property type="entry name" value="TNF RECEPTOR ASSOCIATED FACTOR"/>
    <property type="match status" value="1"/>
</dbReference>
<keyword evidence="3" id="KW-0862">Zinc</keyword>
<dbReference type="GO" id="GO:0016874">
    <property type="term" value="F:ligase activity"/>
    <property type="evidence" value="ECO:0007669"/>
    <property type="project" value="UniProtKB-KW"/>
</dbReference>
<dbReference type="GO" id="GO:0008270">
    <property type="term" value="F:zinc ion binding"/>
    <property type="evidence" value="ECO:0007669"/>
    <property type="project" value="UniProtKB-KW"/>
</dbReference>
<evidence type="ECO:0000313" key="4">
    <source>
        <dbReference type="EMBL" id="CAB3990980.1"/>
    </source>
</evidence>
<dbReference type="SMART" id="SM00504">
    <property type="entry name" value="Ubox"/>
    <property type="match status" value="1"/>
</dbReference>
<dbReference type="InterPro" id="IPR013083">
    <property type="entry name" value="Znf_RING/FYVE/PHD"/>
</dbReference>
<dbReference type="InterPro" id="IPR001293">
    <property type="entry name" value="Znf_TRAF"/>
</dbReference>
<comment type="caution">
    <text evidence="4">The sequence shown here is derived from an EMBL/GenBank/DDBJ whole genome shotgun (WGS) entry which is preliminary data.</text>
</comment>
<sequence>MAEANMDFYEFGYPDERFETVLSENLHCAICSCVFKDPVMCKNEHCFCRSCITKHLQNYHTCPSCNQDLTVESLADAPRIVRNLLAEQRIRCDYHERGCEEIVQLGNLASHVAVCGKAPVVCANEECSSEINREDQFRHESEECRFRKVKCRNCKEMGSMVQEIETSLGGLCEHVEKLNTNVNEQLTEMKTSLTAVENSFVGMENKFENRLEGMENKFENRLEGMENKFENRLGEMENKFEEMQKRFEKVENQLLNVDDPRLRDRQHEAMHDMESARSD</sequence>
<evidence type="ECO:0000313" key="5">
    <source>
        <dbReference type="Proteomes" id="UP001152795"/>
    </source>
</evidence>
<dbReference type="PROSITE" id="PS50145">
    <property type="entry name" value="ZF_TRAF"/>
    <property type="match status" value="1"/>
</dbReference>
<dbReference type="GO" id="GO:0016567">
    <property type="term" value="P:protein ubiquitination"/>
    <property type="evidence" value="ECO:0007669"/>
    <property type="project" value="InterPro"/>
</dbReference>
<keyword evidence="2" id="KW-0863">Zinc-finger</keyword>
<gene>
    <name evidence="4" type="ORF">PACLA_8A083895</name>
</gene>
<dbReference type="OrthoDB" id="5982216at2759"/>
<dbReference type="EMBL" id="CACRXK020001764">
    <property type="protein sequence ID" value="CAB3990980.1"/>
    <property type="molecule type" value="Genomic_DNA"/>
</dbReference>
<dbReference type="Pfam" id="PF02176">
    <property type="entry name" value="zf-TRAF"/>
    <property type="match status" value="1"/>
</dbReference>
<dbReference type="PANTHER" id="PTHR10131:SF94">
    <property type="entry name" value="TNF RECEPTOR-ASSOCIATED FACTOR 4"/>
    <property type="match status" value="1"/>
</dbReference>
<dbReference type="InterPro" id="IPR001841">
    <property type="entry name" value="Znf_RING"/>
</dbReference>
<dbReference type="GO" id="GO:0004842">
    <property type="term" value="F:ubiquitin-protein transferase activity"/>
    <property type="evidence" value="ECO:0007669"/>
    <property type="project" value="InterPro"/>
</dbReference>
<dbReference type="InterPro" id="IPR003613">
    <property type="entry name" value="Ubox_domain"/>
</dbReference>
<dbReference type="PROSITE" id="PS50089">
    <property type="entry name" value="ZF_RING_2"/>
    <property type="match status" value="1"/>
</dbReference>
<evidence type="ECO:0000256" key="3">
    <source>
        <dbReference type="ARBA" id="ARBA00022833"/>
    </source>
</evidence>
<proteinExistence type="predicted"/>
<keyword evidence="1" id="KW-0479">Metal-binding</keyword>
<keyword evidence="5" id="KW-1185">Reference proteome</keyword>
<reference evidence="4" key="1">
    <citation type="submission" date="2020-04" db="EMBL/GenBank/DDBJ databases">
        <authorList>
            <person name="Alioto T."/>
            <person name="Alioto T."/>
            <person name="Gomez Garrido J."/>
        </authorList>
    </citation>
    <scope>NUCLEOTIDE SEQUENCE</scope>
    <source>
        <strain evidence="4">A484AB</strain>
    </source>
</reference>
<evidence type="ECO:0000256" key="2">
    <source>
        <dbReference type="ARBA" id="ARBA00022771"/>
    </source>
</evidence>
<protein>
    <submittedName>
        <fullName evidence="4">E3 ubiquitin- ligase NRDP1 isoform X2</fullName>
    </submittedName>
</protein>
<dbReference type="SUPFAM" id="SSF49599">
    <property type="entry name" value="TRAF domain-like"/>
    <property type="match status" value="1"/>
</dbReference>
<organism evidence="4 5">
    <name type="scientific">Paramuricea clavata</name>
    <name type="common">Red gorgonian</name>
    <name type="synonym">Violescent sea-whip</name>
    <dbReference type="NCBI Taxonomy" id="317549"/>
    <lineage>
        <taxon>Eukaryota</taxon>
        <taxon>Metazoa</taxon>
        <taxon>Cnidaria</taxon>
        <taxon>Anthozoa</taxon>
        <taxon>Octocorallia</taxon>
        <taxon>Malacalcyonacea</taxon>
        <taxon>Plexauridae</taxon>
        <taxon>Paramuricea</taxon>
    </lineage>
</organism>
<keyword evidence="4" id="KW-0436">Ligase</keyword>
<dbReference type="CDD" id="cd16453">
    <property type="entry name" value="RING-Ubox"/>
    <property type="match status" value="1"/>
</dbReference>
<dbReference type="Gene3D" id="3.30.40.10">
    <property type="entry name" value="Zinc/RING finger domain, C3HC4 (zinc finger)"/>
    <property type="match status" value="2"/>
</dbReference>
<dbReference type="AlphaFoldDB" id="A0A6S7H359"/>
<evidence type="ECO:0000256" key="1">
    <source>
        <dbReference type="ARBA" id="ARBA00022723"/>
    </source>
</evidence>
<dbReference type="Pfam" id="PF04564">
    <property type="entry name" value="U-box"/>
    <property type="match status" value="1"/>
</dbReference>
<accession>A0A6S7H359</accession>
<dbReference type="Gene3D" id="3.90.20.10">
    <property type="match status" value="1"/>
</dbReference>
<dbReference type="Proteomes" id="UP001152795">
    <property type="component" value="Unassembled WGS sequence"/>
</dbReference>